<dbReference type="GO" id="GO:0030198">
    <property type="term" value="P:extracellular matrix organization"/>
    <property type="evidence" value="ECO:0007669"/>
    <property type="project" value="TreeGrafter"/>
</dbReference>
<evidence type="ECO:0000259" key="1">
    <source>
        <dbReference type="PROSITE" id="PS51465"/>
    </source>
</evidence>
<comment type="caution">
    <text evidence="2">The sequence shown here is derived from an EMBL/GenBank/DDBJ whole genome shotgun (WGS) entry which is preliminary data.</text>
</comment>
<accession>A0A2G8KML1</accession>
<dbReference type="EMBL" id="MRZV01000476">
    <property type="protein sequence ID" value="PIK49195.1"/>
    <property type="molecule type" value="Genomic_DNA"/>
</dbReference>
<organism evidence="2 3">
    <name type="scientific">Stichopus japonicus</name>
    <name type="common">Sea cucumber</name>
    <dbReference type="NCBI Taxonomy" id="307972"/>
    <lineage>
        <taxon>Eukaryota</taxon>
        <taxon>Metazoa</taxon>
        <taxon>Echinodermata</taxon>
        <taxon>Eleutherozoa</taxon>
        <taxon>Echinozoa</taxon>
        <taxon>Holothuroidea</taxon>
        <taxon>Aspidochirotacea</taxon>
        <taxon>Aspidochirotida</taxon>
        <taxon>Stichopodidae</taxon>
        <taxon>Apostichopus</taxon>
    </lineage>
</organism>
<proteinExistence type="predicted"/>
<dbReference type="Pfam" id="PF07648">
    <property type="entry name" value="Kazal_2"/>
    <property type="match status" value="2"/>
</dbReference>
<dbReference type="GO" id="GO:0008191">
    <property type="term" value="F:metalloendopeptidase inhibitor activity"/>
    <property type="evidence" value="ECO:0007669"/>
    <property type="project" value="InterPro"/>
</dbReference>
<dbReference type="AlphaFoldDB" id="A0A2G8KML1"/>
<dbReference type="GO" id="GO:0005886">
    <property type="term" value="C:plasma membrane"/>
    <property type="evidence" value="ECO:0007669"/>
    <property type="project" value="TreeGrafter"/>
</dbReference>
<dbReference type="InterPro" id="IPR002350">
    <property type="entry name" value="Kazal_dom"/>
</dbReference>
<protein>
    <submittedName>
        <fullName evidence="2">Reversion-inducing cysteine-rich protein</fullName>
    </submittedName>
</protein>
<dbReference type="PROSITE" id="PS00282">
    <property type="entry name" value="KAZAL_1"/>
    <property type="match status" value="1"/>
</dbReference>
<feature type="domain" description="Kazal-like" evidence="1">
    <location>
        <begin position="137"/>
        <end position="184"/>
    </location>
</feature>
<name>A0A2G8KML1_STIJA</name>
<dbReference type="PANTHER" id="PTHR13487:SF3">
    <property type="entry name" value="REVERSION-INDUCING CYSTEINE-RICH PROTEIN WITH KAZAL MOTIFS"/>
    <property type="match status" value="1"/>
</dbReference>
<dbReference type="SMART" id="SM00280">
    <property type="entry name" value="KAZAL"/>
    <property type="match status" value="2"/>
</dbReference>
<reference evidence="2 3" key="1">
    <citation type="journal article" date="2017" name="PLoS Biol.">
        <title>The sea cucumber genome provides insights into morphological evolution and visceral regeneration.</title>
        <authorList>
            <person name="Zhang X."/>
            <person name="Sun L."/>
            <person name="Yuan J."/>
            <person name="Sun Y."/>
            <person name="Gao Y."/>
            <person name="Zhang L."/>
            <person name="Li S."/>
            <person name="Dai H."/>
            <person name="Hamel J.F."/>
            <person name="Liu C."/>
            <person name="Yu Y."/>
            <person name="Liu S."/>
            <person name="Lin W."/>
            <person name="Guo K."/>
            <person name="Jin S."/>
            <person name="Xu P."/>
            <person name="Storey K.B."/>
            <person name="Huan P."/>
            <person name="Zhang T."/>
            <person name="Zhou Y."/>
            <person name="Zhang J."/>
            <person name="Lin C."/>
            <person name="Li X."/>
            <person name="Xing L."/>
            <person name="Huo D."/>
            <person name="Sun M."/>
            <person name="Wang L."/>
            <person name="Mercier A."/>
            <person name="Li F."/>
            <person name="Yang H."/>
            <person name="Xiang J."/>
        </authorList>
    </citation>
    <scope>NUCLEOTIDE SEQUENCE [LARGE SCALE GENOMIC DNA]</scope>
    <source>
        <strain evidence="2">Shaxun</strain>
        <tissue evidence="2">Muscle</tissue>
    </source>
</reference>
<dbReference type="InterPro" id="IPR036058">
    <property type="entry name" value="Kazal_dom_sf"/>
</dbReference>
<evidence type="ECO:0000313" key="2">
    <source>
        <dbReference type="EMBL" id="PIK49195.1"/>
    </source>
</evidence>
<dbReference type="InterPro" id="IPR039016">
    <property type="entry name" value="RECK"/>
</dbReference>
<sequence>MQHSLPMEKNAPCVPLDEYLVVDTAKFPKDRVRGLTYPCVAHSCANHSQSHSVCSIDREACSMGEVCRQHRCDDGCKLGDSSNFLVPVGSWIRLTDRDSMEVIIHIDCNICTCYKGVEICSSRQCLTSEMLPEEQHRYTGLPCDCSDQYVPICAVNGKTYPSACLANCAEKLSDLKFKYGDCSMGDPCSSPDACPSGTWCMPKRAVCLSVPLEKCQQYECDPPASRNLPSVAYQSPKLTEGECHGDGVQVCGHNGETYPSKCVAWQHKTTVDYLGPCEAVGPISDVDTVSQCDTIDCPELLSTNCMGITPPGSCCPVCAGLIRILFSKKEADTVALAMGSKALHLEDVLELLRRQIVVSECDLYGFLSIEGDIVVLVTPVPKNPSVVEIEVCNREAVKLEALINTRSPLLVSYLQLTPLLAASTRKVAVTENSAALALCRPTYLQLILLFVCICLQKLLKDR</sequence>
<gene>
    <name evidence="2" type="ORF">BSL78_13925</name>
</gene>
<dbReference type="PROSITE" id="PS51465">
    <property type="entry name" value="KAZAL_2"/>
    <property type="match status" value="1"/>
</dbReference>
<keyword evidence="3" id="KW-1185">Reference proteome</keyword>
<dbReference type="Gene3D" id="3.30.60.30">
    <property type="match status" value="2"/>
</dbReference>
<dbReference type="Proteomes" id="UP000230750">
    <property type="component" value="Unassembled WGS sequence"/>
</dbReference>
<dbReference type="SUPFAM" id="SSF100895">
    <property type="entry name" value="Kazal-type serine protease inhibitors"/>
    <property type="match status" value="2"/>
</dbReference>
<dbReference type="OrthoDB" id="5956770at2759"/>
<dbReference type="STRING" id="307972.A0A2G8KML1"/>
<evidence type="ECO:0000313" key="3">
    <source>
        <dbReference type="Proteomes" id="UP000230750"/>
    </source>
</evidence>
<dbReference type="PANTHER" id="PTHR13487">
    <property type="entry name" value="SERINE PROTEASE INHIBITOR"/>
    <property type="match status" value="1"/>
</dbReference>